<dbReference type="EMBL" id="JBHLWQ010000048">
    <property type="protein sequence ID" value="MFC0199570.1"/>
    <property type="molecule type" value="Genomic_DNA"/>
</dbReference>
<dbReference type="Proteomes" id="UP001589795">
    <property type="component" value="Unassembled WGS sequence"/>
</dbReference>
<dbReference type="Pfam" id="PF10649">
    <property type="entry name" value="DUF2478"/>
    <property type="match status" value="1"/>
</dbReference>
<comment type="caution">
    <text evidence="2">The sequence shown here is derived from an EMBL/GenBank/DDBJ whole genome shotgun (WGS) entry which is preliminary data.</text>
</comment>
<organism evidence="2 3">
    <name type="scientific">Paracoccus rhizosphaerae</name>
    <dbReference type="NCBI Taxonomy" id="1133347"/>
    <lineage>
        <taxon>Bacteria</taxon>
        <taxon>Pseudomonadati</taxon>
        <taxon>Pseudomonadota</taxon>
        <taxon>Alphaproteobacteria</taxon>
        <taxon>Rhodobacterales</taxon>
        <taxon>Paracoccaceae</taxon>
        <taxon>Paracoccus</taxon>
    </lineage>
</organism>
<dbReference type="InterPro" id="IPR018912">
    <property type="entry name" value="DUF2478"/>
</dbReference>
<proteinExistence type="predicted"/>
<dbReference type="RefSeq" id="WP_265508158.1">
    <property type="nucleotide sequence ID" value="NZ_JAOTBE010000059.1"/>
</dbReference>
<evidence type="ECO:0000256" key="1">
    <source>
        <dbReference type="SAM" id="MobiDB-lite"/>
    </source>
</evidence>
<keyword evidence="3" id="KW-1185">Reference proteome</keyword>
<protein>
    <submittedName>
        <fullName evidence="2">DUF2478 domain-containing protein</fullName>
    </submittedName>
</protein>
<reference evidence="2 3" key="1">
    <citation type="submission" date="2024-09" db="EMBL/GenBank/DDBJ databases">
        <authorList>
            <person name="Sun Q."/>
            <person name="Mori K."/>
        </authorList>
    </citation>
    <scope>NUCLEOTIDE SEQUENCE [LARGE SCALE GENOMIC DNA]</scope>
    <source>
        <strain evidence="2 3">CCM 7904</strain>
    </source>
</reference>
<accession>A0ABV6CFQ9</accession>
<name>A0ABV6CFQ9_9RHOB</name>
<evidence type="ECO:0000313" key="3">
    <source>
        <dbReference type="Proteomes" id="UP001589795"/>
    </source>
</evidence>
<gene>
    <name evidence="2" type="ORF">ACFFIZ_04400</name>
</gene>
<feature type="region of interest" description="Disordered" evidence="1">
    <location>
        <begin position="171"/>
        <end position="194"/>
    </location>
</feature>
<evidence type="ECO:0000313" key="2">
    <source>
        <dbReference type="EMBL" id="MFC0199570.1"/>
    </source>
</evidence>
<sequence length="194" mass="20484">MHLGYISLPGRGANDRFLAEVATHLQDRGLRLAGTVQSNIERPGRKKCDMDIVVLPDGPVLRISEDRGDLARGCRLDAGVLEQAVVGVARAMPAADMLIVNKFGKQEAEGRGLAPVIAEALEQEIPVLLGVNGLNLAAFQKFAGGLETALVAETDDVLAWCMKAADHSEAAPEAPAKASLTSNGRTVQRPALEA</sequence>